<dbReference type="AlphaFoldDB" id="A0A1Y1IU39"/>
<organism evidence="2 3">
    <name type="scientific">Klebsormidium nitens</name>
    <name type="common">Green alga</name>
    <name type="synonym">Ulothrix nitens</name>
    <dbReference type="NCBI Taxonomy" id="105231"/>
    <lineage>
        <taxon>Eukaryota</taxon>
        <taxon>Viridiplantae</taxon>
        <taxon>Streptophyta</taxon>
        <taxon>Klebsormidiophyceae</taxon>
        <taxon>Klebsormidiales</taxon>
        <taxon>Klebsormidiaceae</taxon>
        <taxon>Klebsormidium</taxon>
    </lineage>
</organism>
<accession>A0A1Y1IU39</accession>
<evidence type="ECO:0000313" key="3">
    <source>
        <dbReference type="Proteomes" id="UP000054558"/>
    </source>
</evidence>
<dbReference type="EMBL" id="DF237932">
    <property type="protein sequence ID" value="GAQ92336.1"/>
    <property type="molecule type" value="Genomic_DNA"/>
</dbReference>
<reference evidence="2 3" key="1">
    <citation type="journal article" date="2014" name="Nat. Commun.">
        <title>Klebsormidium flaccidum genome reveals primary factors for plant terrestrial adaptation.</title>
        <authorList>
            <person name="Hori K."/>
            <person name="Maruyama F."/>
            <person name="Fujisawa T."/>
            <person name="Togashi T."/>
            <person name="Yamamoto N."/>
            <person name="Seo M."/>
            <person name="Sato S."/>
            <person name="Yamada T."/>
            <person name="Mori H."/>
            <person name="Tajima N."/>
            <person name="Moriyama T."/>
            <person name="Ikeuchi M."/>
            <person name="Watanabe M."/>
            <person name="Wada H."/>
            <person name="Kobayashi K."/>
            <person name="Saito M."/>
            <person name="Masuda T."/>
            <person name="Sasaki-Sekimoto Y."/>
            <person name="Mashiguchi K."/>
            <person name="Awai K."/>
            <person name="Shimojima M."/>
            <person name="Masuda S."/>
            <person name="Iwai M."/>
            <person name="Nobusawa T."/>
            <person name="Narise T."/>
            <person name="Kondo S."/>
            <person name="Saito H."/>
            <person name="Sato R."/>
            <person name="Murakawa M."/>
            <person name="Ihara Y."/>
            <person name="Oshima-Yamada Y."/>
            <person name="Ohtaka K."/>
            <person name="Satoh M."/>
            <person name="Sonobe K."/>
            <person name="Ishii M."/>
            <person name="Ohtani R."/>
            <person name="Kanamori-Sato M."/>
            <person name="Honoki R."/>
            <person name="Miyazaki D."/>
            <person name="Mochizuki H."/>
            <person name="Umetsu J."/>
            <person name="Higashi K."/>
            <person name="Shibata D."/>
            <person name="Kamiya Y."/>
            <person name="Sato N."/>
            <person name="Nakamura Y."/>
            <person name="Tabata S."/>
            <person name="Ida S."/>
            <person name="Kurokawa K."/>
            <person name="Ohta H."/>
        </authorList>
    </citation>
    <scope>NUCLEOTIDE SEQUENCE [LARGE SCALE GENOMIC DNA]</scope>
    <source>
        <strain evidence="2 3">NIES-2285</strain>
    </source>
</reference>
<name>A0A1Y1IU39_KLENI</name>
<evidence type="ECO:0000313" key="2">
    <source>
        <dbReference type="EMBL" id="GAQ92336.1"/>
    </source>
</evidence>
<proteinExistence type="predicted"/>
<dbReference type="Proteomes" id="UP000054558">
    <property type="component" value="Unassembled WGS sequence"/>
</dbReference>
<sequence length="138" mass="15307">MRLIDGNATTSAGLTTRAAKKKAFPNDHILIVKGSTPDKFLNDFIRDVQKPLLAAGFERRTINERVQNWRPFTKRGQPKRTWGACFGSRADADAAWTEYLPLKKPLLGMGIIIERCKPGSKAAPNGPRDSAAELVDMR</sequence>
<keyword evidence="3" id="KW-1185">Reference proteome</keyword>
<gene>
    <name evidence="2" type="ORF">KFL_009830020</name>
</gene>
<protein>
    <submittedName>
        <fullName evidence="2">Uncharacterized protein</fullName>
    </submittedName>
</protein>
<evidence type="ECO:0000256" key="1">
    <source>
        <dbReference type="SAM" id="MobiDB-lite"/>
    </source>
</evidence>
<feature type="region of interest" description="Disordered" evidence="1">
    <location>
        <begin position="118"/>
        <end position="138"/>
    </location>
</feature>